<reference evidence="1" key="1">
    <citation type="journal article" date="2020" name="Nature">
        <title>Giant virus diversity and host interactions through global metagenomics.</title>
        <authorList>
            <person name="Schulz F."/>
            <person name="Roux S."/>
            <person name="Paez-Espino D."/>
            <person name="Jungbluth S."/>
            <person name="Walsh D.A."/>
            <person name="Denef V.J."/>
            <person name="McMahon K.D."/>
            <person name="Konstantinidis K.T."/>
            <person name="Eloe-Fadrosh E.A."/>
            <person name="Kyrpides N.C."/>
            <person name="Woyke T."/>
        </authorList>
    </citation>
    <scope>NUCLEOTIDE SEQUENCE</scope>
    <source>
        <strain evidence="1">GVMAG-M-3300027833-19</strain>
    </source>
</reference>
<proteinExistence type="predicted"/>
<dbReference type="AlphaFoldDB" id="A0A6C0LI86"/>
<evidence type="ECO:0000313" key="1">
    <source>
        <dbReference type="EMBL" id="QHU30649.1"/>
    </source>
</evidence>
<accession>A0A6C0LI86</accession>
<protein>
    <submittedName>
        <fullName evidence="1">Uncharacterized protein</fullName>
    </submittedName>
</protein>
<organism evidence="1">
    <name type="scientific">viral metagenome</name>
    <dbReference type="NCBI Taxonomy" id="1070528"/>
    <lineage>
        <taxon>unclassified sequences</taxon>
        <taxon>metagenomes</taxon>
        <taxon>organismal metagenomes</taxon>
    </lineage>
</organism>
<sequence length="109" mass="13096">MGSFCTRMYFMKKNTYLCFLQCMIHMNCWCNIEGVRVNKMKNKKYDKAMNMFYQINNIHNVYTLKEFIPNVIIVEFVYNDNLYIIDIVKNEITINNKTNKIILGDISLR</sequence>
<name>A0A6C0LI86_9ZZZZ</name>
<dbReference type="EMBL" id="MN740511">
    <property type="protein sequence ID" value="QHU30649.1"/>
    <property type="molecule type" value="Genomic_DNA"/>
</dbReference>